<dbReference type="AlphaFoldDB" id="A0A1M5MER1"/>
<feature type="transmembrane region" description="Helical" evidence="1">
    <location>
        <begin position="5"/>
        <end position="23"/>
    </location>
</feature>
<sequence>MIIFLWIFATVYVLSYVSIYNYLDNDNTLWAITFNTVFLVLAIRLVYNSYRYKEKREMILFIILGLFIILANILIIVKGF</sequence>
<keyword evidence="1" id="KW-0472">Membrane</keyword>
<reference evidence="3" key="1">
    <citation type="submission" date="2016-11" db="EMBL/GenBank/DDBJ databases">
        <authorList>
            <person name="Varghese N."/>
            <person name="Submissions S."/>
        </authorList>
    </citation>
    <scope>NUCLEOTIDE SEQUENCE [LARGE SCALE GENOMIC DNA]</scope>
    <source>
        <strain evidence="3">CGMCC 1.6496</strain>
    </source>
</reference>
<dbReference type="Proteomes" id="UP000184079">
    <property type="component" value="Unassembled WGS sequence"/>
</dbReference>
<accession>A0A1M5MER1</accession>
<protein>
    <submittedName>
        <fullName evidence="2">Uncharacterized protein</fullName>
    </submittedName>
</protein>
<keyword evidence="1" id="KW-1133">Transmembrane helix</keyword>
<evidence type="ECO:0000256" key="1">
    <source>
        <dbReference type="SAM" id="Phobius"/>
    </source>
</evidence>
<evidence type="ECO:0000313" key="2">
    <source>
        <dbReference type="EMBL" id="SHG75904.1"/>
    </source>
</evidence>
<organism evidence="2 3">
    <name type="scientific">Virgibacillus chiguensis</name>
    <dbReference type="NCBI Taxonomy" id="411959"/>
    <lineage>
        <taxon>Bacteria</taxon>
        <taxon>Bacillati</taxon>
        <taxon>Bacillota</taxon>
        <taxon>Bacilli</taxon>
        <taxon>Bacillales</taxon>
        <taxon>Bacillaceae</taxon>
        <taxon>Virgibacillus</taxon>
    </lineage>
</organism>
<proteinExistence type="predicted"/>
<keyword evidence="3" id="KW-1185">Reference proteome</keyword>
<gene>
    <name evidence="2" type="ORF">SAMN05421807_101479</name>
</gene>
<feature type="transmembrane region" description="Helical" evidence="1">
    <location>
        <begin position="29"/>
        <end position="47"/>
    </location>
</feature>
<evidence type="ECO:0000313" key="3">
    <source>
        <dbReference type="Proteomes" id="UP000184079"/>
    </source>
</evidence>
<dbReference type="EMBL" id="FQXD01000001">
    <property type="protein sequence ID" value="SHG75904.1"/>
    <property type="molecule type" value="Genomic_DNA"/>
</dbReference>
<keyword evidence="1" id="KW-0812">Transmembrane</keyword>
<feature type="transmembrane region" description="Helical" evidence="1">
    <location>
        <begin position="59"/>
        <end position="77"/>
    </location>
</feature>
<name>A0A1M5MER1_9BACI</name>